<keyword evidence="2" id="KW-0812">Transmembrane</keyword>
<keyword evidence="2" id="KW-0472">Membrane</keyword>
<protein>
    <recommendedName>
        <fullName evidence="3">Peptidase A1 domain-containing protein</fullName>
    </recommendedName>
</protein>
<dbReference type="InterPro" id="IPR033121">
    <property type="entry name" value="PEPTIDASE_A1"/>
</dbReference>
<dbReference type="Proteomes" id="UP001337655">
    <property type="component" value="Unassembled WGS sequence"/>
</dbReference>
<feature type="transmembrane region" description="Helical" evidence="2">
    <location>
        <begin position="417"/>
        <end position="441"/>
    </location>
</feature>
<dbReference type="InterPro" id="IPR021109">
    <property type="entry name" value="Peptidase_aspartic_dom_sf"/>
</dbReference>
<dbReference type="CDD" id="cd05471">
    <property type="entry name" value="pepsin_like"/>
    <property type="match status" value="1"/>
</dbReference>
<dbReference type="GeneID" id="89921698"/>
<dbReference type="InterPro" id="IPR001461">
    <property type="entry name" value="Aspartic_peptidase_A1"/>
</dbReference>
<name>A0AAV9PR12_9PEZI</name>
<evidence type="ECO:0000259" key="3">
    <source>
        <dbReference type="PROSITE" id="PS51767"/>
    </source>
</evidence>
<dbReference type="RefSeq" id="XP_064663848.1">
    <property type="nucleotide sequence ID" value="XM_064797614.1"/>
</dbReference>
<dbReference type="Gene3D" id="2.40.70.10">
    <property type="entry name" value="Acid Proteases"/>
    <property type="match status" value="2"/>
</dbReference>
<dbReference type="GO" id="GO:0006508">
    <property type="term" value="P:proteolysis"/>
    <property type="evidence" value="ECO:0007669"/>
    <property type="project" value="InterPro"/>
</dbReference>
<accession>A0AAV9PR12</accession>
<evidence type="ECO:0000256" key="2">
    <source>
        <dbReference type="SAM" id="Phobius"/>
    </source>
</evidence>
<evidence type="ECO:0000313" key="4">
    <source>
        <dbReference type="EMBL" id="KAK5175210.1"/>
    </source>
</evidence>
<dbReference type="PRINTS" id="PR00792">
    <property type="entry name" value="PEPSIN"/>
</dbReference>
<dbReference type="PANTHER" id="PTHR47966:SF51">
    <property type="entry name" value="BETA-SITE APP-CLEAVING ENZYME, ISOFORM A-RELATED"/>
    <property type="match status" value="1"/>
</dbReference>
<dbReference type="GO" id="GO:0004190">
    <property type="term" value="F:aspartic-type endopeptidase activity"/>
    <property type="evidence" value="ECO:0007669"/>
    <property type="project" value="InterPro"/>
</dbReference>
<keyword evidence="5" id="KW-1185">Reference proteome</keyword>
<dbReference type="PROSITE" id="PS51767">
    <property type="entry name" value="PEPTIDASE_A1"/>
    <property type="match status" value="1"/>
</dbReference>
<comment type="caution">
    <text evidence="4">The sequence shown here is derived from an EMBL/GenBank/DDBJ whole genome shotgun (WGS) entry which is preliminary data.</text>
</comment>
<sequence length="531" mass="57162">MSLMARSAVPAPFSIAPSWNWSGNDGSWSTFEIAVGTPPQSFHILPATGSSEVWVPIPQACEGVMINVPNCGLLRGVEEGRGFETNASSSWDLLGIYELEAEQNLWGPTGNPGQYGLDKVTLEAYPSGQSVHLAEQTVAGYATANAWVGNLGLGISVGSFADVHKGTVPSLLDAMKSQNLTSSLSFGYAAGASYSSPRDYGSLILGGYDKARFEPSNLNFSITGTDSKALPLNIVSVIAENTLNGTLSLLPDASSITTVIDSTISQMWLPADVCELFAEAFGLTYDETTGLYLVKSAAHRELVQNNPKVTFTVSSVNGSSATTNIELPYAAFDLQAGMPMFNASTNYFPLRRAANESQQVLGRAFLQEAYIFVDWERDYFTIGQSIHQNDTTNIVPVLSPAYDSGNDADSSGLSTGAIVGLAIGACAVIAAFIGVAALMVIRSRRRRRDAERLKTDLPTELHSEHIKPPEIMSAQVYEMNSGETSRHELSENAKPLIELQASTPESELDGDGERYGRYGWDKKPNTYYELP</sequence>
<feature type="domain" description="Peptidase A1" evidence="3">
    <location>
        <begin position="29"/>
        <end position="383"/>
    </location>
</feature>
<dbReference type="InterPro" id="IPR034164">
    <property type="entry name" value="Pepsin-like_dom"/>
</dbReference>
<proteinExistence type="inferred from homology"/>
<dbReference type="EMBL" id="JAVRRT010000001">
    <property type="protein sequence ID" value="KAK5175210.1"/>
    <property type="molecule type" value="Genomic_DNA"/>
</dbReference>
<reference evidence="4 5" key="1">
    <citation type="submission" date="2023-08" db="EMBL/GenBank/DDBJ databases">
        <title>Black Yeasts Isolated from many extreme environments.</title>
        <authorList>
            <person name="Coleine C."/>
            <person name="Stajich J.E."/>
            <person name="Selbmann L."/>
        </authorList>
    </citation>
    <scope>NUCLEOTIDE SEQUENCE [LARGE SCALE GENOMIC DNA]</scope>
    <source>
        <strain evidence="4 5">CCFEE 5935</strain>
    </source>
</reference>
<comment type="similarity">
    <text evidence="1">Belongs to the peptidase A1 family.</text>
</comment>
<dbReference type="GO" id="GO:0000324">
    <property type="term" value="C:fungal-type vacuole"/>
    <property type="evidence" value="ECO:0007669"/>
    <property type="project" value="TreeGrafter"/>
</dbReference>
<dbReference type="AlphaFoldDB" id="A0AAV9PR12"/>
<evidence type="ECO:0000313" key="5">
    <source>
        <dbReference type="Proteomes" id="UP001337655"/>
    </source>
</evidence>
<organism evidence="4 5">
    <name type="scientific">Saxophila tyrrhenica</name>
    <dbReference type="NCBI Taxonomy" id="1690608"/>
    <lineage>
        <taxon>Eukaryota</taxon>
        <taxon>Fungi</taxon>
        <taxon>Dikarya</taxon>
        <taxon>Ascomycota</taxon>
        <taxon>Pezizomycotina</taxon>
        <taxon>Dothideomycetes</taxon>
        <taxon>Dothideomycetidae</taxon>
        <taxon>Mycosphaerellales</taxon>
        <taxon>Extremaceae</taxon>
        <taxon>Saxophila</taxon>
    </lineage>
</organism>
<dbReference type="PANTHER" id="PTHR47966">
    <property type="entry name" value="BETA-SITE APP-CLEAVING ENZYME, ISOFORM A-RELATED"/>
    <property type="match status" value="1"/>
</dbReference>
<gene>
    <name evidence="4" type="ORF">LTR77_000347</name>
</gene>
<dbReference type="Pfam" id="PF00026">
    <property type="entry name" value="Asp"/>
    <property type="match status" value="1"/>
</dbReference>
<keyword evidence="2" id="KW-1133">Transmembrane helix</keyword>
<dbReference type="SUPFAM" id="SSF50630">
    <property type="entry name" value="Acid proteases"/>
    <property type="match status" value="1"/>
</dbReference>
<evidence type="ECO:0000256" key="1">
    <source>
        <dbReference type="ARBA" id="ARBA00007447"/>
    </source>
</evidence>